<evidence type="ECO:0008006" key="4">
    <source>
        <dbReference type="Google" id="ProtNLM"/>
    </source>
</evidence>
<dbReference type="Proteomes" id="UP000037751">
    <property type="component" value="Unassembled WGS sequence"/>
</dbReference>
<organism evidence="2 3">
    <name type="scientific">Malassezia pachydermatis</name>
    <dbReference type="NCBI Taxonomy" id="77020"/>
    <lineage>
        <taxon>Eukaryota</taxon>
        <taxon>Fungi</taxon>
        <taxon>Dikarya</taxon>
        <taxon>Basidiomycota</taxon>
        <taxon>Ustilaginomycotina</taxon>
        <taxon>Malasseziomycetes</taxon>
        <taxon>Malasseziales</taxon>
        <taxon>Malasseziaceae</taxon>
        <taxon>Malassezia</taxon>
    </lineage>
</organism>
<dbReference type="OrthoDB" id="1874341at2759"/>
<dbReference type="EMBL" id="LGAV01000002">
    <property type="protein sequence ID" value="KOS15582.1"/>
    <property type="molecule type" value="Genomic_DNA"/>
</dbReference>
<dbReference type="RefSeq" id="XP_017993214.1">
    <property type="nucleotide sequence ID" value="XM_018137051.1"/>
</dbReference>
<gene>
    <name evidence="2" type="ORF">Malapachy_2562</name>
</gene>
<reference evidence="2 3" key="1">
    <citation type="submission" date="2015-07" db="EMBL/GenBank/DDBJ databases">
        <title>Draft Genome Sequence of Malassezia furfur CBS1878 and Malassezia pachydermatis CBS1879.</title>
        <authorList>
            <person name="Triana S."/>
            <person name="Ohm R."/>
            <person name="Gonzalez A."/>
            <person name="DeCock H."/>
            <person name="Restrepo S."/>
            <person name="Celis A."/>
        </authorList>
    </citation>
    <scope>NUCLEOTIDE SEQUENCE [LARGE SCALE GENOMIC DNA]</scope>
    <source>
        <strain evidence="2 3">CBS 1879</strain>
    </source>
</reference>
<evidence type="ECO:0000313" key="3">
    <source>
        <dbReference type="Proteomes" id="UP000037751"/>
    </source>
</evidence>
<proteinExistence type="inferred from homology"/>
<dbReference type="InterPro" id="IPR019183">
    <property type="entry name" value="NAA25_NatB_aux_su"/>
</dbReference>
<accession>A0A0M9VQP2</accession>
<dbReference type="Pfam" id="PF09797">
    <property type="entry name" value="NatB_MDM20"/>
    <property type="match status" value="1"/>
</dbReference>
<comment type="similarity">
    <text evidence="1">Belongs to the MDM20/NAA25 family.</text>
</comment>
<evidence type="ECO:0000313" key="2">
    <source>
        <dbReference type="EMBL" id="KOS15582.1"/>
    </source>
</evidence>
<dbReference type="AlphaFoldDB" id="A0A0M9VQP2"/>
<sequence length="812" mass="91507">MGSTKGNVFDQYRCVEVYDALDDGNNQLAVKKAEALLRDGPFPLASALKTVALFRLGLRKECEEEANRLMSGKVDMNVLLPLQLVFPRIGRAQQLADLYIAASSAHPDDEELADGAVLVLIKAHMFQRALQLILKRFKENKDQRDFWRYIQVSILHSQRLKPPGSKLALEVAHRLLKEQDLKPSEFTEETLHLYLSFFLLQGQDRKKEALKVVTEPHPRELIEKSLGLQLLLREYWGSLDDKESILKDCRTRLMNGDRNWAVISLFVKTVADMTNGSMNTNDVEFMVQVAEKDKWMDRGSFLGVLELFRLAPSSEHHCICKKSVNELVLSYIEQFGEKASCFEDLQPYLKLLDAATKEAIDQAQRSCSSLDNEGSVVKCINLEKMCLALQTSQGKSETKVCRLLEEYTLALKNVPLPATEMQVGDDLALMATIITASSKEGEAVERAALIASFGTQQSEHGYKLRFLLIRLLLRLGCLKMAVNHYNSLGLKSVQLDTVSHYLLDRNASFGGSHSAEIANEWDSNTQHFYEISIQEIPEALGRAFVNGKFSQISDLCEFQDCLDKSCFKLLLEIDMIRAKLINQDLIGSERTMAMDTIQKVMQVVQTADVSDQRDHLLLRSVSEDQRDLVSSVISCGPLRKKNWILAMLEVMSVYLEIQSPENAADLEELTIAETTLVELARSIKSGNQISKAAIDFFSKIDSDVKQAKTHFDVLHAAWIGVEGAQILEYVLEVKGENYKENLQNCKETLQSILTYLESSLQNTKCSITSIPELEGNEDFAGHFNELSNDIAKSRTDSLKDVIRSYQPLLRLL</sequence>
<dbReference type="PANTHER" id="PTHR22767">
    <property type="entry name" value="N-TERMINAL ACETYLTRANSFERASE-RELATED"/>
    <property type="match status" value="1"/>
</dbReference>
<dbReference type="GO" id="GO:0031416">
    <property type="term" value="C:NatB complex"/>
    <property type="evidence" value="ECO:0007669"/>
    <property type="project" value="TreeGrafter"/>
</dbReference>
<evidence type="ECO:0000256" key="1">
    <source>
        <dbReference type="ARBA" id="ARBA00006298"/>
    </source>
</evidence>
<comment type="caution">
    <text evidence="2">The sequence shown here is derived from an EMBL/GenBank/DDBJ whole genome shotgun (WGS) entry which is preliminary data.</text>
</comment>
<keyword evidence="3" id="KW-1185">Reference proteome</keyword>
<name>A0A0M9VQP2_9BASI</name>
<dbReference type="GeneID" id="28728926"/>
<dbReference type="STRING" id="77020.A0A0M9VQP2"/>
<dbReference type="PANTHER" id="PTHR22767:SF3">
    <property type="entry name" value="N-ALPHA-ACETYLTRANSFERASE 25, NATB AUXILIARY SUBUNIT"/>
    <property type="match status" value="1"/>
</dbReference>
<dbReference type="VEuPathDB" id="FungiDB:Malapachy_2562"/>
<protein>
    <recommendedName>
        <fullName evidence="4">Actin cytoskeleton organization protein</fullName>
    </recommendedName>
</protein>